<dbReference type="Proteomes" id="UP000500938">
    <property type="component" value="Chromosome"/>
</dbReference>
<feature type="domain" description="Flavin reductase like" evidence="2">
    <location>
        <begin position="11"/>
        <end position="154"/>
    </location>
</feature>
<dbReference type="InterPro" id="IPR050268">
    <property type="entry name" value="NADH-dep_flavin_reductase"/>
</dbReference>
<dbReference type="EMBL" id="CP053085">
    <property type="protein sequence ID" value="QJR34236.1"/>
    <property type="molecule type" value="Genomic_DNA"/>
</dbReference>
<evidence type="ECO:0000313" key="4">
    <source>
        <dbReference type="Proteomes" id="UP000500938"/>
    </source>
</evidence>
<protein>
    <submittedName>
        <fullName evidence="3">Flavin reductase family protein</fullName>
    </submittedName>
</protein>
<dbReference type="InterPro" id="IPR012349">
    <property type="entry name" value="Split_barrel_FMN-bd"/>
</dbReference>
<keyword evidence="4" id="KW-1185">Reference proteome</keyword>
<dbReference type="GO" id="GO:0042602">
    <property type="term" value="F:riboflavin reductase (NADPH) activity"/>
    <property type="evidence" value="ECO:0007669"/>
    <property type="project" value="TreeGrafter"/>
</dbReference>
<organism evidence="3 4">
    <name type="scientific">Gemmatimonas groenlandica</name>
    <dbReference type="NCBI Taxonomy" id="2732249"/>
    <lineage>
        <taxon>Bacteria</taxon>
        <taxon>Pseudomonadati</taxon>
        <taxon>Gemmatimonadota</taxon>
        <taxon>Gemmatimonadia</taxon>
        <taxon>Gemmatimonadales</taxon>
        <taxon>Gemmatimonadaceae</taxon>
        <taxon>Gemmatimonas</taxon>
    </lineage>
</organism>
<dbReference type="SMART" id="SM00903">
    <property type="entry name" value="Flavin_Reduct"/>
    <property type="match status" value="1"/>
</dbReference>
<evidence type="ECO:0000259" key="2">
    <source>
        <dbReference type="SMART" id="SM00903"/>
    </source>
</evidence>
<gene>
    <name evidence="3" type="ORF">HKW67_01240</name>
</gene>
<name>A0A6M4ILG7_9BACT</name>
<evidence type="ECO:0000256" key="1">
    <source>
        <dbReference type="ARBA" id="ARBA00023002"/>
    </source>
</evidence>
<dbReference type="Pfam" id="PF01613">
    <property type="entry name" value="Flavin_Reduct"/>
    <property type="match status" value="1"/>
</dbReference>
<keyword evidence="1" id="KW-0560">Oxidoreductase</keyword>
<evidence type="ECO:0000313" key="3">
    <source>
        <dbReference type="EMBL" id="QJR34236.1"/>
    </source>
</evidence>
<accession>A0A6M4ILG7</accession>
<dbReference type="GO" id="GO:0010181">
    <property type="term" value="F:FMN binding"/>
    <property type="evidence" value="ECO:0007669"/>
    <property type="project" value="InterPro"/>
</dbReference>
<dbReference type="GO" id="GO:0006208">
    <property type="term" value="P:pyrimidine nucleobase catabolic process"/>
    <property type="evidence" value="ECO:0007669"/>
    <property type="project" value="TreeGrafter"/>
</dbReference>
<dbReference type="Gene3D" id="2.30.110.10">
    <property type="entry name" value="Electron Transport, Fmn-binding Protein, Chain A"/>
    <property type="match status" value="1"/>
</dbReference>
<dbReference type="RefSeq" id="WP_171223662.1">
    <property type="nucleotide sequence ID" value="NZ_CP053085.1"/>
</dbReference>
<dbReference type="AlphaFoldDB" id="A0A6M4ILG7"/>
<dbReference type="KEGG" id="ggr:HKW67_01240"/>
<proteinExistence type="predicted"/>
<dbReference type="PANTHER" id="PTHR30466:SF1">
    <property type="entry name" value="FMN REDUCTASE (NADH) RUTF"/>
    <property type="match status" value="1"/>
</dbReference>
<dbReference type="InterPro" id="IPR002563">
    <property type="entry name" value="Flavin_Rdtase-like_dom"/>
</dbReference>
<dbReference type="SUPFAM" id="SSF50475">
    <property type="entry name" value="FMN-binding split barrel"/>
    <property type="match status" value="1"/>
</dbReference>
<sequence length="157" mass="16697">MIDQDLFRAVLGRFASGITVITTRDASGTPHGMTVSAFSSLSLDPPLVLVCIGNDATMAPVMTQATSFAVNVLADSQEALSRRFAGKVDDRFAGVGYVDGELGDAVLDDVLASMQCRIVARHEAGDHVIVVGHVEQAAARDAKPLLYYRGGYAQLER</sequence>
<reference evidence="3 4" key="1">
    <citation type="submission" date="2020-05" db="EMBL/GenBank/DDBJ databases">
        <title>Complete genome sequence of Gemmatimonas greenlandica TET16.</title>
        <authorList>
            <person name="Zeng Y."/>
        </authorList>
    </citation>
    <scope>NUCLEOTIDE SEQUENCE [LARGE SCALE GENOMIC DNA]</scope>
    <source>
        <strain evidence="3 4">TET16</strain>
    </source>
</reference>
<dbReference type="PANTHER" id="PTHR30466">
    <property type="entry name" value="FLAVIN REDUCTASE"/>
    <property type="match status" value="1"/>
</dbReference>